<dbReference type="EMBL" id="JAQQWK010000009">
    <property type="protein sequence ID" value="KAK8034111.1"/>
    <property type="molecule type" value="Genomic_DNA"/>
</dbReference>
<comment type="caution">
    <text evidence="2">The sequence shown here is derived from an EMBL/GenBank/DDBJ whole genome shotgun (WGS) entry which is preliminary data.</text>
</comment>
<proteinExistence type="predicted"/>
<accession>A0ABR1SIF7</accession>
<protein>
    <submittedName>
        <fullName evidence="2">Uncharacterized protein</fullName>
    </submittedName>
</protein>
<keyword evidence="3" id="KW-1185">Reference proteome</keyword>
<feature type="compositionally biased region" description="Polar residues" evidence="1">
    <location>
        <begin position="28"/>
        <end position="42"/>
    </location>
</feature>
<evidence type="ECO:0000256" key="1">
    <source>
        <dbReference type="SAM" id="MobiDB-lite"/>
    </source>
</evidence>
<name>A0ABR1SIF7_9PEZI</name>
<dbReference type="Proteomes" id="UP001444661">
    <property type="component" value="Unassembled WGS sequence"/>
</dbReference>
<organism evidence="2 3">
    <name type="scientific">Apiospora rasikravindrae</name>
    <dbReference type="NCBI Taxonomy" id="990691"/>
    <lineage>
        <taxon>Eukaryota</taxon>
        <taxon>Fungi</taxon>
        <taxon>Dikarya</taxon>
        <taxon>Ascomycota</taxon>
        <taxon>Pezizomycotina</taxon>
        <taxon>Sordariomycetes</taxon>
        <taxon>Xylariomycetidae</taxon>
        <taxon>Amphisphaeriales</taxon>
        <taxon>Apiosporaceae</taxon>
        <taxon>Apiospora</taxon>
    </lineage>
</organism>
<sequence>MQLPRVRPSDDAEPPPPAATTKPEPQHETPTAANTETGSLNDPENFQHIAVFADALFRSLPSDLGLRGFDGIAAALEQSIKNHSFTVACDGKDDPLTESMCQRLGYLMYRHRK</sequence>
<evidence type="ECO:0000313" key="3">
    <source>
        <dbReference type="Proteomes" id="UP001444661"/>
    </source>
</evidence>
<feature type="region of interest" description="Disordered" evidence="1">
    <location>
        <begin position="1"/>
        <end position="42"/>
    </location>
</feature>
<evidence type="ECO:0000313" key="2">
    <source>
        <dbReference type="EMBL" id="KAK8034111.1"/>
    </source>
</evidence>
<gene>
    <name evidence="2" type="ORF">PG993_009106</name>
</gene>
<reference evidence="2 3" key="1">
    <citation type="submission" date="2023-01" db="EMBL/GenBank/DDBJ databases">
        <title>Analysis of 21 Apiospora genomes using comparative genomics revels a genus with tremendous synthesis potential of carbohydrate active enzymes and secondary metabolites.</title>
        <authorList>
            <person name="Sorensen T."/>
        </authorList>
    </citation>
    <scope>NUCLEOTIDE SEQUENCE [LARGE SCALE GENOMIC DNA]</scope>
    <source>
        <strain evidence="2 3">CBS 33761</strain>
    </source>
</reference>